<name>A0A5B7K6U3_PORTR</name>
<evidence type="ECO:0000313" key="2">
    <source>
        <dbReference type="Proteomes" id="UP000324222"/>
    </source>
</evidence>
<sequence length="63" mass="6769">MARLEALTISAARHLAMQRSSVSACVSGRSGLSALLDVPPHDAHCYTPSYTGGHLRHARTPRE</sequence>
<proteinExistence type="predicted"/>
<reference evidence="1 2" key="1">
    <citation type="submission" date="2019-05" db="EMBL/GenBank/DDBJ databases">
        <title>Another draft genome of Portunus trituberculatus and its Hox gene families provides insights of decapod evolution.</title>
        <authorList>
            <person name="Jeong J.-H."/>
            <person name="Song I."/>
            <person name="Kim S."/>
            <person name="Choi T."/>
            <person name="Kim D."/>
            <person name="Ryu S."/>
            <person name="Kim W."/>
        </authorList>
    </citation>
    <scope>NUCLEOTIDE SEQUENCE [LARGE SCALE GENOMIC DNA]</scope>
    <source>
        <tissue evidence="1">Muscle</tissue>
    </source>
</reference>
<accession>A0A5B7K6U3</accession>
<dbReference type="AlphaFoldDB" id="A0A5B7K6U3"/>
<gene>
    <name evidence="1" type="ORF">E2C01_101932</name>
</gene>
<dbReference type="Proteomes" id="UP000324222">
    <property type="component" value="Unassembled WGS sequence"/>
</dbReference>
<dbReference type="EMBL" id="VSRR010149630">
    <property type="protein sequence ID" value="MPD06142.1"/>
    <property type="molecule type" value="Genomic_DNA"/>
</dbReference>
<protein>
    <submittedName>
        <fullName evidence="1">Uncharacterized protein</fullName>
    </submittedName>
</protein>
<keyword evidence="2" id="KW-1185">Reference proteome</keyword>
<evidence type="ECO:0000313" key="1">
    <source>
        <dbReference type="EMBL" id="MPD06142.1"/>
    </source>
</evidence>
<comment type="caution">
    <text evidence="1">The sequence shown here is derived from an EMBL/GenBank/DDBJ whole genome shotgun (WGS) entry which is preliminary data.</text>
</comment>
<organism evidence="1 2">
    <name type="scientific">Portunus trituberculatus</name>
    <name type="common">Swimming crab</name>
    <name type="synonym">Neptunus trituberculatus</name>
    <dbReference type="NCBI Taxonomy" id="210409"/>
    <lineage>
        <taxon>Eukaryota</taxon>
        <taxon>Metazoa</taxon>
        <taxon>Ecdysozoa</taxon>
        <taxon>Arthropoda</taxon>
        <taxon>Crustacea</taxon>
        <taxon>Multicrustacea</taxon>
        <taxon>Malacostraca</taxon>
        <taxon>Eumalacostraca</taxon>
        <taxon>Eucarida</taxon>
        <taxon>Decapoda</taxon>
        <taxon>Pleocyemata</taxon>
        <taxon>Brachyura</taxon>
        <taxon>Eubrachyura</taxon>
        <taxon>Portunoidea</taxon>
        <taxon>Portunidae</taxon>
        <taxon>Portuninae</taxon>
        <taxon>Portunus</taxon>
    </lineage>
</organism>